<evidence type="ECO:0000259" key="1">
    <source>
        <dbReference type="Pfam" id="PF04149"/>
    </source>
</evidence>
<organism evidence="2 3">
    <name type="scientific">Streptomyces lateritius</name>
    <dbReference type="NCBI Taxonomy" id="67313"/>
    <lineage>
        <taxon>Bacteria</taxon>
        <taxon>Bacillati</taxon>
        <taxon>Actinomycetota</taxon>
        <taxon>Actinomycetes</taxon>
        <taxon>Kitasatosporales</taxon>
        <taxon>Streptomycetaceae</taxon>
        <taxon>Streptomyces</taxon>
    </lineage>
</organism>
<accession>A0ABW6YBA8</accession>
<keyword evidence="3" id="KW-1185">Reference proteome</keyword>
<sequence>MNNDLNWFKSSYSGDQGGNCVEVAITWTKSSYSGPQGGDCVEVAVARTTSSARPHSVHVRDSKDTARPSFAVSPAAWAAFVSVR</sequence>
<evidence type="ECO:0000313" key="2">
    <source>
        <dbReference type="EMBL" id="MFF8276895.1"/>
    </source>
</evidence>
<dbReference type="EMBL" id="JBIBSM010000005">
    <property type="protein sequence ID" value="MFF8276895.1"/>
    <property type="molecule type" value="Genomic_DNA"/>
</dbReference>
<reference evidence="2 3" key="1">
    <citation type="submission" date="2024-10" db="EMBL/GenBank/DDBJ databases">
        <title>The Natural Products Discovery Center: Release of the First 8490 Sequenced Strains for Exploring Actinobacteria Biosynthetic Diversity.</title>
        <authorList>
            <person name="Kalkreuter E."/>
            <person name="Kautsar S.A."/>
            <person name="Yang D."/>
            <person name="Bader C.D."/>
            <person name="Teijaro C.N."/>
            <person name="Fluegel L."/>
            <person name="Davis C.M."/>
            <person name="Simpson J.R."/>
            <person name="Lauterbach L."/>
            <person name="Steele A.D."/>
            <person name="Gui C."/>
            <person name="Meng S."/>
            <person name="Li G."/>
            <person name="Viehrig K."/>
            <person name="Ye F."/>
            <person name="Su P."/>
            <person name="Kiefer A.F."/>
            <person name="Nichols A."/>
            <person name="Cepeda A.J."/>
            <person name="Yan W."/>
            <person name="Fan B."/>
            <person name="Jiang Y."/>
            <person name="Adhikari A."/>
            <person name="Zheng C.-J."/>
            <person name="Schuster L."/>
            <person name="Cowan T.M."/>
            <person name="Smanski M.J."/>
            <person name="Chevrette M.G."/>
            <person name="De Carvalho L.P.S."/>
            <person name="Shen B."/>
        </authorList>
    </citation>
    <scope>NUCLEOTIDE SEQUENCE [LARGE SCALE GENOMIC DNA]</scope>
    <source>
        <strain evidence="2 3">NPDC015755</strain>
    </source>
</reference>
<name>A0ABW6YBA8_9ACTN</name>
<protein>
    <submittedName>
        <fullName evidence="2">DUF397 domain-containing protein</fullName>
    </submittedName>
</protein>
<feature type="domain" description="DUF397" evidence="1">
    <location>
        <begin position="26"/>
        <end position="82"/>
    </location>
</feature>
<dbReference type="Pfam" id="PF04149">
    <property type="entry name" value="DUF397"/>
    <property type="match status" value="2"/>
</dbReference>
<comment type="caution">
    <text evidence="2">The sequence shown here is derived from an EMBL/GenBank/DDBJ whole genome shotgun (WGS) entry which is preliminary data.</text>
</comment>
<dbReference type="Proteomes" id="UP001603013">
    <property type="component" value="Unassembled WGS sequence"/>
</dbReference>
<gene>
    <name evidence="2" type="ORF">ACF05T_12420</name>
</gene>
<dbReference type="InterPro" id="IPR007278">
    <property type="entry name" value="DUF397"/>
</dbReference>
<feature type="domain" description="DUF397" evidence="1">
    <location>
        <begin position="5"/>
        <end position="24"/>
    </location>
</feature>
<dbReference type="RefSeq" id="WP_391934258.1">
    <property type="nucleotide sequence ID" value="NZ_JBIBSM010000005.1"/>
</dbReference>
<evidence type="ECO:0000313" key="3">
    <source>
        <dbReference type="Proteomes" id="UP001603013"/>
    </source>
</evidence>
<proteinExistence type="predicted"/>